<proteinExistence type="inferred from homology"/>
<dbReference type="InterPro" id="IPR029044">
    <property type="entry name" value="Nucleotide-diphossugar_trans"/>
</dbReference>
<evidence type="ECO:0000259" key="8">
    <source>
        <dbReference type="Pfam" id="PF25087"/>
    </source>
</evidence>
<dbReference type="Gene3D" id="3.90.550.10">
    <property type="entry name" value="Spore Coat Polysaccharide Biosynthesis Protein SpsA, Chain A"/>
    <property type="match status" value="1"/>
</dbReference>
<dbReference type="OrthoDB" id="1733332at2759"/>
<dbReference type="InterPro" id="IPR045233">
    <property type="entry name" value="GMPPB_N"/>
</dbReference>
<dbReference type="Pfam" id="PF25087">
    <property type="entry name" value="GMPPB_C"/>
    <property type="match status" value="1"/>
</dbReference>
<protein>
    <recommendedName>
        <fullName evidence="3">mannose-1-phosphate guanylyltransferase</fullName>
        <ecNumber evidence="3">2.7.7.13</ecNumber>
    </recommendedName>
</protein>
<evidence type="ECO:0000256" key="3">
    <source>
        <dbReference type="ARBA" id="ARBA00012387"/>
    </source>
</evidence>
<evidence type="ECO:0000256" key="4">
    <source>
        <dbReference type="ARBA" id="ARBA00022679"/>
    </source>
</evidence>
<dbReference type="EC" id="2.7.7.13" evidence="3"/>
<evidence type="ECO:0000259" key="7">
    <source>
        <dbReference type="Pfam" id="PF00483"/>
    </source>
</evidence>
<dbReference type="FunFam" id="3.90.550.10:FF:000013">
    <property type="entry name" value="mannose-1-phosphate guanyltransferase beta"/>
    <property type="match status" value="1"/>
</dbReference>
<dbReference type="SUPFAM" id="SSF53448">
    <property type="entry name" value="Nucleotide-diphospho-sugar transferases"/>
    <property type="match status" value="1"/>
</dbReference>
<dbReference type="GO" id="GO:0005525">
    <property type="term" value="F:GTP binding"/>
    <property type="evidence" value="ECO:0007669"/>
    <property type="project" value="UniProtKB-KW"/>
</dbReference>
<keyword evidence="4" id="KW-0808">Transferase</keyword>
<organism evidence="9 10">
    <name type="scientific">Stentor coeruleus</name>
    <dbReference type="NCBI Taxonomy" id="5963"/>
    <lineage>
        <taxon>Eukaryota</taxon>
        <taxon>Sar</taxon>
        <taxon>Alveolata</taxon>
        <taxon>Ciliophora</taxon>
        <taxon>Postciliodesmatophora</taxon>
        <taxon>Heterotrichea</taxon>
        <taxon>Heterotrichida</taxon>
        <taxon>Stentoridae</taxon>
        <taxon>Stentor</taxon>
    </lineage>
</organism>
<dbReference type="CDD" id="cd06425">
    <property type="entry name" value="M1P_guanylylT_B_like_N"/>
    <property type="match status" value="1"/>
</dbReference>
<dbReference type="Pfam" id="PF00483">
    <property type="entry name" value="NTP_transferase"/>
    <property type="match status" value="1"/>
</dbReference>
<feature type="domain" description="Mannose-1-phosphate guanyltransferase C-terminal" evidence="8">
    <location>
        <begin position="254"/>
        <end position="356"/>
    </location>
</feature>
<keyword evidence="10" id="KW-1185">Reference proteome</keyword>
<dbReference type="AlphaFoldDB" id="A0A1R2CT29"/>
<comment type="pathway">
    <text evidence="1">Nucleotide-sugar biosynthesis; GDP-alpha-D-mannose biosynthesis; GDP-alpha-D-mannose from alpha-D-mannose 1-phosphate (GTP route): step 1/1.</text>
</comment>
<gene>
    <name evidence="9" type="ORF">SteCoe_5133</name>
</gene>
<dbReference type="InterPro" id="IPR050486">
    <property type="entry name" value="Mannose-1P_guanyltransferase"/>
</dbReference>
<name>A0A1R2CT29_9CILI</name>
<accession>A0A1R2CT29</accession>
<comment type="caution">
    <text evidence="9">The sequence shown here is derived from an EMBL/GenBank/DDBJ whole genome shotgun (WGS) entry which is preliminary data.</text>
</comment>
<evidence type="ECO:0000313" key="10">
    <source>
        <dbReference type="Proteomes" id="UP000187209"/>
    </source>
</evidence>
<dbReference type="EMBL" id="MPUH01000067">
    <property type="protein sequence ID" value="OMJ92145.1"/>
    <property type="molecule type" value="Genomic_DNA"/>
</dbReference>
<evidence type="ECO:0000256" key="2">
    <source>
        <dbReference type="ARBA" id="ARBA00007274"/>
    </source>
</evidence>
<dbReference type="Proteomes" id="UP000187209">
    <property type="component" value="Unassembled WGS sequence"/>
</dbReference>
<dbReference type="GO" id="GO:0004475">
    <property type="term" value="F:mannose-1-phosphate guanylyltransferase (GTP) activity"/>
    <property type="evidence" value="ECO:0007669"/>
    <property type="project" value="UniProtKB-EC"/>
</dbReference>
<evidence type="ECO:0000256" key="1">
    <source>
        <dbReference type="ARBA" id="ARBA00004823"/>
    </source>
</evidence>
<keyword evidence="5" id="KW-0547">Nucleotide-binding</keyword>
<evidence type="ECO:0000313" key="9">
    <source>
        <dbReference type="EMBL" id="OMJ92145.1"/>
    </source>
</evidence>
<dbReference type="GO" id="GO:0009298">
    <property type="term" value="P:GDP-mannose biosynthetic process"/>
    <property type="evidence" value="ECO:0007669"/>
    <property type="project" value="UniProtKB-UniPathway"/>
</dbReference>
<dbReference type="Gene3D" id="2.160.10.10">
    <property type="entry name" value="Hexapeptide repeat proteins"/>
    <property type="match status" value="1"/>
</dbReference>
<dbReference type="PANTHER" id="PTHR22572">
    <property type="entry name" value="SUGAR-1-PHOSPHATE GUANYL TRANSFERASE"/>
    <property type="match status" value="1"/>
</dbReference>
<reference evidence="9 10" key="1">
    <citation type="submission" date="2016-11" db="EMBL/GenBank/DDBJ databases">
        <title>The macronuclear genome of Stentor coeruleus: a giant cell with tiny introns.</title>
        <authorList>
            <person name="Slabodnick M."/>
            <person name="Ruby J.G."/>
            <person name="Reiff S.B."/>
            <person name="Swart E.C."/>
            <person name="Gosai S."/>
            <person name="Prabakaran S."/>
            <person name="Witkowska E."/>
            <person name="Larue G.E."/>
            <person name="Fisher S."/>
            <person name="Freeman R.M."/>
            <person name="Gunawardena J."/>
            <person name="Chu W."/>
            <person name="Stover N.A."/>
            <person name="Gregory B.D."/>
            <person name="Nowacki M."/>
            <person name="Derisi J."/>
            <person name="Roy S.W."/>
            <person name="Marshall W.F."/>
            <person name="Sood P."/>
        </authorList>
    </citation>
    <scope>NUCLEOTIDE SEQUENCE [LARGE SCALE GENOMIC DNA]</scope>
    <source>
        <strain evidence="9">WM001</strain>
    </source>
</reference>
<comment type="similarity">
    <text evidence="2">Belongs to the transferase hexapeptide repeat family.</text>
</comment>
<feature type="domain" description="Nucleotidyl transferase" evidence="7">
    <location>
        <begin position="2"/>
        <end position="232"/>
    </location>
</feature>
<keyword evidence="6" id="KW-0342">GTP-binding</keyword>
<dbReference type="InterPro" id="IPR056729">
    <property type="entry name" value="GMPPB_C"/>
</dbReference>
<sequence>MKALILVGGYGTRLRPLTFSCPKPCVEFANKPILEHQLAALVKVGVTDVVLAIAYQPEAMHELQSKLSAKYNINIICSQETTPLGTAGPIAAARHILQPNPDEKTYFFVLNSDVICDYPFQEMIDFHKAHGKQGTLVVTPVDDPSKYGVVVSSEQHEILSFVEKPKKFISNKINAGLYLFTSTVLDRIENKPTSIEREIFPIMAKDRELCSLTLKGFWMDIGQPKDFLAGLELYLNFLSTKSPESLIKGSKYLGDVLIDESAIIEDGCLIGPNVCIGPGVKIESGTRIASSVILAGSTIGAHSWIRGSIIGWRCRIGRWVRIEGLTVLGENVQVKDEVCFNEIIVLPHKEVKESEMVKGKILL</sequence>
<dbReference type="InterPro" id="IPR005835">
    <property type="entry name" value="NTP_transferase_dom"/>
</dbReference>
<dbReference type="UniPathway" id="UPA00126">
    <property type="reaction ID" value="UER00930"/>
</dbReference>
<evidence type="ECO:0000256" key="6">
    <source>
        <dbReference type="ARBA" id="ARBA00023134"/>
    </source>
</evidence>
<evidence type="ECO:0000256" key="5">
    <source>
        <dbReference type="ARBA" id="ARBA00022741"/>
    </source>
</evidence>